<dbReference type="SMART" id="SM00256">
    <property type="entry name" value="FBOX"/>
    <property type="match status" value="1"/>
</dbReference>
<evidence type="ECO:0000259" key="2">
    <source>
        <dbReference type="PROSITE" id="PS50181"/>
    </source>
</evidence>
<dbReference type="CDD" id="cd09917">
    <property type="entry name" value="F-box_SF"/>
    <property type="match status" value="1"/>
</dbReference>
<dbReference type="Pfam" id="PF00646">
    <property type="entry name" value="F-box"/>
    <property type="match status" value="1"/>
</dbReference>
<organism evidence="3 4">
    <name type="scientific">Marasmius crinis-equi</name>
    <dbReference type="NCBI Taxonomy" id="585013"/>
    <lineage>
        <taxon>Eukaryota</taxon>
        <taxon>Fungi</taxon>
        <taxon>Dikarya</taxon>
        <taxon>Basidiomycota</taxon>
        <taxon>Agaricomycotina</taxon>
        <taxon>Agaricomycetes</taxon>
        <taxon>Agaricomycetidae</taxon>
        <taxon>Agaricales</taxon>
        <taxon>Marasmiineae</taxon>
        <taxon>Marasmiaceae</taxon>
        <taxon>Marasmius</taxon>
    </lineage>
</organism>
<dbReference type="SUPFAM" id="SSF81383">
    <property type="entry name" value="F-box domain"/>
    <property type="match status" value="1"/>
</dbReference>
<name>A0ABR3FNU8_9AGAR</name>
<dbReference type="Proteomes" id="UP001465976">
    <property type="component" value="Unassembled WGS sequence"/>
</dbReference>
<dbReference type="PROSITE" id="PS50181">
    <property type="entry name" value="FBOX"/>
    <property type="match status" value="1"/>
</dbReference>
<comment type="caution">
    <text evidence="3">The sequence shown here is derived from an EMBL/GenBank/DDBJ whole genome shotgun (WGS) entry which is preliminary data.</text>
</comment>
<gene>
    <name evidence="3" type="ORF">V5O48_004864</name>
</gene>
<dbReference type="EMBL" id="JBAHYK010000177">
    <property type="protein sequence ID" value="KAL0577111.1"/>
    <property type="molecule type" value="Genomic_DNA"/>
</dbReference>
<feature type="region of interest" description="Disordered" evidence="1">
    <location>
        <begin position="1"/>
        <end position="31"/>
    </location>
</feature>
<evidence type="ECO:0000313" key="3">
    <source>
        <dbReference type="EMBL" id="KAL0577111.1"/>
    </source>
</evidence>
<evidence type="ECO:0000313" key="4">
    <source>
        <dbReference type="Proteomes" id="UP001465976"/>
    </source>
</evidence>
<dbReference type="InterPro" id="IPR036047">
    <property type="entry name" value="F-box-like_dom_sf"/>
</dbReference>
<evidence type="ECO:0000256" key="1">
    <source>
        <dbReference type="SAM" id="MobiDB-lite"/>
    </source>
</evidence>
<feature type="domain" description="F-box" evidence="2">
    <location>
        <begin position="39"/>
        <end position="88"/>
    </location>
</feature>
<keyword evidence="4" id="KW-1185">Reference proteome</keyword>
<sequence>MGKRRKVVSSDPQKEVKNVGHGDGGEKKKGKVARRGGALRYIKEMPLDVLFEIFGYLEPFDLLRLSRTSKDLRRALISRSSKSVWKAARANLGVPDPLPSMSEPKFAHFMFDPHCHFCRTATVHHIAWWAALRCCKACLPEYFSSPEELQDRGILADVPLDFWKILPRYPLVNGPMGQRRWRRVEQVYLVSAAEDLHRHFLDYPSVACMQWLTEKLNAVVDDLQGTYTVAFVQQLILCKRWAESRSTAREQELEDAREARFDAIVQKLHDLGWGQELAFEQGRRELRKHKLVNQPKSLTAKIWKNIETPLSEFMSSVKAARLQREYVAMCGERLRIVSQILEDRKATLPRGLISPPALDVALWEPVRTVIEGLPTEAGASPSSFDEALTGLQDFIVEWNQTRTQHMLSILRQNSPDATEADLHRATTLFRCCGSWICSVKEEIIPYPAILTHTCFDSNLSGFTTELPKWARLSRSRPSSDSAITLDTDAMNNTVAILEACGMPLSTTTFDEMLTKNPLVECKTCSKQEGFRVFWRWTSAV</sequence>
<proteinExistence type="predicted"/>
<accession>A0ABR3FNU8</accession>
<reference evidence="3 4" key="1">
    <citation type="submission" date="2024-02" db="EMBL/GenBank/DDBJ databases">
        <title>A draft genome for the cacao thread blight pathogen Marasmius crinis-equi.</title>
        <authorList>
            <person name="Cohen S.P."/>
            <person name="Baruah I.K."/>
            <person name="Amoako-Attah I."/>
            <person name="Bukari Y."/>
            <person name="Meinhardt L.W."/>
            <person name="Bailey B.A."/>
        </authorList>
    </citation>
    <scope>NUCLEOTIDE SEQUENCE [LARGE SCALE GENOMIC DNA]</scope>
    <source>
        <strain evidence="3 4">GH-76</strain>
    </source>
</reference>
<feature type="compositionally biased region" description="Basic and acidic residues" evidence="1">
    <location>
        <begin position="12"/>
        <end position="27"/>
    </location>
</feature>
<dbReference type="Gene3D" id="1.20.1280.50">
    <property type="match status" value="1"/>
</dbReference>
<dbReference type="InterPro" id="IPR001810">
    <property type="entry name" value="F-box_dom"/>
</dbReference>
<protein>
    <recommendedName>
        <fullName evidence="2">F-box domain-containing protein</fullName>
    </recommendedName>
</protein>